<name>A0A381DL43_9BACT</name>
<dbReference type="InterPro" id="IPR046357">
    <property type="entry name" value="PPIase_dom_sf"/>
</dbReference>
<feature type="domain" description="PPIase FKBP-type" evidence="15">
    <location>
        <begin position="164"/>
        <end position="246"/>
    </location>
</feature>
<keyword evidence="6 12" id="KW-0132">Cell division</keyword>
<evidence type="ECO:0000256" key="4">
    <source>
        <dbReference type="ARBA" id="ARBA00016902"/>
    </source>
</evidence>
<dbReference type="PROSITE" id="PS50059">
    <property type="entry name" value="FKBP_PPIASE"/>
    <property type="match status" value="1"/>
</dbReference>
<dbReference type="NCBIfam" id="TIGR00115">
    <property type="entry name" value="tig"/>
    <property type="match status" value="1"/>
</dbReference>
<proteinExistence type="inferred from homology"/>
<keyword evidence="5 12" id="KW-0963">Cytoplasm</keyword>
<evidence type="ECO:0000256" key="2">
    <source>
        <dbReference type="ARBA" id="ARBA00005464"/>
    </source>
</evidence>
<gene>
    <name evidence="12 16" type="primary">tig</name>
    <name evidence="16" type="ORF">NCTC12475_01417</name>
</gene>
<dbReference type="EMBL" id="UFVD01000001">
    <property type="protein sequence ID" value="SUX11201.1"/>
    <property type="molecule type" value="Genomic_DNA"/>
</dbReference>
<evidence type="ECO:0000256" key="8">
    <source>
        <dbReference type="ARBA" id="ARBA00023186"/>
    </source>
</evidence>
<reference evidence="16 17" key="1">
    <citation type="submission" date="2018-06" db="EMBL/GenBank/DDBJ databases">
        <authorList>
            <consortium name="Pathogen Informatics"/>
            <person name="Doyle S."/>
        </authorList>
    </citation>
    <scope>NUCLEOTIDE SEQUENCE [LARGE SCALE GENOMIC DNA]</scope>
    <source>
        <strain evidence="16 17">NCTC12475</strain>
    </source>
</reference>
<evidence type="ECO:0000256" key="10">
    <source>
        <dbReference type="ARBA" id="ARBA00023306"/>
    </source>
</evidence>
<dbReference type="STRING" id="32024.GCA_000788295_01554"/>
<dbReference type="GO" id="GO:0051301">
    <property type="term" value="P:cell division"/>
    <property type="evidence" value="ECO:0007669"/>
    <property type="project" value="UniProtKB-KW"/>
</dbReference>
<evidence type="ECO:0000256" key="3">
    <source>
        <dbReference type="ARBA" id="ARBA00013194"/>
    </source>
</evidence>
<evidence type="ECO:0000256" key="14">
    <source>
        <dbReference type="RuleBase" id="RU003914"/>
    </source>
</evidence>
<keyword evidence="8 12" id="KW-0143">Chaperone</keyword>
<dbReference type="SUPFAM" id="SSF109998">
    <property type="entry name" value="Triger factor/SurA peptide-binding domain-like"/>
    <property type="match status" value="1"/>
</dbReference>
<dbReference type="Gene3D" id="3.30.70.1050">
    <property type="entry name" value="Trigger factor ribosome-binding domain"/>
    <property type="match status" value="1"/>
</dbReference>
<protein>
    <recommendedName>
        <fullName evidence="4 12">Trigger factor</fullName>
        <shortName evidence="12">TF</shortName>
        <ecNumber evidence="3 12">5.2.1.8</ecNumber>
    </recommendedName>
    <alternativeName>
        <fullName evidence="11 12">PPIase</fullName>
    </alternativeName>
</protein>
<dbReference type="InterPro" id="IPR027304">
    <property type="entry name" value="Trigger_fact/SurA_dom_sf"/>
</dbReference>
<organism evidence="16 17">
    <name type="scientific">Campylobacter sputorum subsp. sputorum</name>
    <dbReference type="NCBI Taxonomy" id="32024"/>
    <lineage>
        <taxon>Bacteria</taxon>
        <taxon>Pseudomonadati</taxon>
        <taxon>Campylobacterota</taxon>
        <taxon>Epsilonproteobacteria</taxon>
        <taxon>Campylobacterales</taxon>
        <taxon>Campylobacteraceae</taxon>
        <taxon>Campylobacter</taxon>
    </lineage>
</organism>
<dbReference type="HAMAP" id="MF_00303">
    <property type="entry name" value="Trigger_factor_Tig"/>
    <property type="match status" value="1"/>
</dbReference>
<evidence type="ECO:0000256" key="11">
    <source>
        <dbReference type="ARBA" id="ARBA00029986"/>
    </source>
</evidence>
<evidence type="ECO:0000313" key="17">
    <source>
        <dbReference type="Proteomes" id="UP000254920"/>
    </source>
</evidence>
<keyword evidence="17" id="KW-1185">Reference proteome</keyword>
<dbReference type="GO" id="GO:0015031">
    <property type="term" value="P:protein transport"/>
    <property type="evidence" value="ECO:0007669"/>
    <property type="project" value="UniProtKB-UniRule"/>
</dbReference>
<evidence type="ECO:0000256" key="5">
    <source>
        <dbReference type="ARBA" id="ARBA00022490"/>
    </source>
</evidence>
<dbReference type="SUPFAM" id="SSF54534">
    <property type="entry name" value="FKBP-like"/>
    <property type="match status" value="1"/>
</dbReference>
<dbReference type="GO" id="GO:0003755">
    <property type="term" value="F:peptidyl-prolyl cis-trans isomerase activity"/>
    <property type="evidence" value="ECO:0007669"/>
    <property type="project" value="UniProtKB-UniRule"/>
</dbReference>
<dbReference type="AlphaFoldDB" id="A0A381DL43"/>
<dbReference type="InterPro" id="IPR005215">
    <property type="entry name" value="Trig_fac"/>
</dbReference>
<dbReference type="InterPro" id="IPR037041">
    <property type="entry name" value="Trigger_fac_C_sf"/>
</dbReference>
<dbReference type="Gene3D" id="1.10.3120.10">
    <property type="entry name" value="Trigger factor, C-terminal domain"/>
    <property type="match status" value="1"/>
</dbReference>
<evidence type="ECO:0000256" key="9">
    <source>
        <dbReference type="ARBA" id="ARBA00023235"/>
    </source>
</evidence>
<dbReference type="PIRSF" id="PIRSF003095">
    <property type="entry name" value="Trigger_factor"/>
    <property type="match status" value="1"/>
</dbReference>
<dbReference type="EC" id="5.2.1.8" evidence="3 12"/>
<dbReference type="SUPFAM" id="SSF102735">
    <property type="entry name" value="Trigger factor ribosome-binding domain"/>
    <property type="match status" value="1"/>
</dbReference>
<dbReference type="Pfam" id="PF00254">
    <property type="entry name" value="FKBP_C"/>
    <property type="match status" value="1"/>
</dbReference>
<evidence type="ECO:0000256" key="13">
    <source>
        <dbReference type="PROSITE-ProRule" id="PRU00277"/>
    </source>
</evidence>
<comment type="domain">
    <text evidence="12">Consists of 3 domains; the N-terminus binds the ribosome, the middle domain has PPIase activity, while the C-terminus has intrinsic chaperone activity on its own.</text>
</comment>
<dbReference type="InterPro" id="IPR008881">
    <property type="entry name" value="Trigger_fac_ribosome-bd_bac"/>
</dbReference>
<comment type="subcellular location">
    <subcellularLocation>
        <location evidence="12">Cytoplasm</location>
    </subcellularLocation>
    <text evidence="12">About half TF is bound to the ribosome near the polypeptide exit tunnel while the other half is free in the cytoplasm.</text>
</comment>
<dbReference type="Pfam" id="PF05698">
    <property type="entry name" value="Trigger_C"/>
    <property type="match status" value="1"/>
</dbReference>
<dbReference type="Gene3D" id="3.10.50.40">
    <property type="match status" value="1"/>
</dbReference>
<keyword evidence="7 12" id="KW-0697">Rotamase</keyword>
<dbReference type="InterPro" id="IPR036611">
    <property type="entry name" value="Trigger_fac_ribosome-bd_sf"/>
</dbReference>
<comment type="function">
    <text evidence="12">Involved in protein export. Acts as a chaperone by maintaining the newly synthesized protein in an open conformation. Functions as a peptidyl-prolyl cis-trans isomerase.</text>
</comment>
<dbReference type="InterPro" id="IPR001179">
    <property type="entry name" value="PPIase_FKBP_dom"/>
</dbReference>
<comment type="similarity">
    <text evidence="2 12 14">Belongs to the FKBP-type PPIase family. Tig subfamily.</text>
</comment>
<dbReference type="GO" id="GO:0005737">
    <property type="term" value="C:cytoplasm"/>
    <property type="evidence" value="ECO:0007669"/>
    <property type="project" value="UniProtKB-SubCell"/>
</dbReference>
<evidence type="ECO:0000259" key="15">
    <source>
        <dbReference type="PROSITE" id="PS50059"/>
    </source>
</evidence>
<sequence>MEVKAKLTNKANAIASAKVDANMLDNQVENMAKKASKNIKIAGFRPGKVPVSVVKKRYLNELQKDAEQEILREVLAKAIENTGKKEQDMMGEPFITKFDKKDDGIDIEIEISFRPEVKVENIDDIIPEYSTPRVTKKEIETKKEELVKLFAPIEKSDKTTLESGDYAKFDFEGSVDGVKFDGGSAKDYILEIGSNQFIPGFEDQMIGMKVGEEKDLNVKFPNEYGAKDLAGKDAVFKVKLNEIQSKKIPQTLDEEMLKKLVPGEENPTEEKLEERLKDQIRDEKLSKLINEDLKPKLVDALIEKFKFDLPKNLVEQEIDMRFRNEWQKFSPEEMKEFRENKDALTKKREEQRAEAEKSVALTFIIDELAKARNISVNDQELLQAIYFEAYRYGIDPKKHLETYKNQGALPIIKMAMIEEKLFNSIFQKIIKSQKKKRKNNELLCSICSRKN</sequence>
<evidence type="ECO:0000256" key="6">
    <source>
        <dbReference type="ARBA" id="ARBA00022618"/>
    </source>
</evidence>
<accession>A0A381DL43</accession>
<evidence type="ECO:0000256" key="1">
    <source>
        <dbReference type="ARBA" id="ARBA00000971"/>
    </source>
</evidence>
<dbReference type="InterPro" id="IPR008880">
    <property type="entry name" value="Trigger_fac_C"/>
</dbReference>
<dbReference type="Proteomes" id="UP000254920">
    <property type="component" value="Unassembled WGS sequence"/>
</dbReference>
<comment type="catalytic activity">
    <reaction evidence="1 12 13">
        <text>[protein]-peptidylproline (omega=180) = [protein]-peptidylproline (omega=0)</text>
        <dbReference type="Rhea" id="RHEA:16237"/>
        <dbReference type="Rhea" id="RHEA-COMP:10747"/>
        <dbReference type="Rhea" id="RHEA-COMP:10748"/>
        <dbReference type="ChEBI" id="CHEBI:83833"/>
        <dbReference type="ChEBI" id="CHEBI:83834"/>
        <dbReference type="EC" id="5.2.1.8"/>
    </reaction>
</comment>
<dbReference type="Pfam" id="PF05697">
    <property type="entry name" value="Trigger_N"/>
    <property type="match status" value="1"/>
</dbReference>
<keyword evidence="9 12" id="KW-0413">Isomerase</keyword>
<evidence type="ECO:0000256" key="7">
    <source>
        <dbReference type="ARBA" id="ARBA00023110"/>
    </source>
</evidence>
<dbReference type="OrthoDB" id="9767721at2"/>
<dbReference type="GO" id="GO:0006457">
    <property type="term" value="P:protein folding"/>
    <property type="evidence" value="ECO:0007669"/>
    <property type="project" value="UniProtKB-UniRule"/>
</dbReference>
<dbReference type="RefSeq" id="WP_115616052.1">
    <property type="nucleotide sequence ID" value="NZ_UFVD01000001.1"/>
</dbReference>
<keyword evidence="10 12" id="KW-0131">Cell cycle</keyword>
<evidence type="ECO:0000313" key="16">
    <source>
        <dbReference type="EMBL" id="SUX11201.1"/>
    </source>
</evidence>
<dbReference type="FunFam" id="3.10.50.40:FF:000001">
    <property type="entry name" value="Trigger factor"/>
    <property type="match status" value="1"/>
</dbReference>
<evidence type="ECO:0000256" key="12">
    <source>
        <dbReference type="HAMAP-Rule" id="MF_00303"/>
    </source>
</evidence>